<sequence length="191" mass="21137">MTPITHAPLDSSSETDTDPSSHPQPLYLNYTLTPTRGNLVAKVQMLGFDRRPKENKYEQKSDMIAASGFNEPVNFTSIFLTLHRKPPEQSITGRTSQRGNNPQGGGVHVHSRDLIRDSISLFTVAMLPCGRYIADKLDNQEQESQLISGQLLFAVSFNIGDVTALPVELQWESLKEVFISEDGPLPLEKAG</sequence>
<comment type="caution">
    <text evidence="2">The sequence shown here is derived from an EMBL/GenBank/DDBJ whole genome shotgun (WGS) entry which is preliminary data.</text>
</comment>
<gene>
    <name evidence="2" type="ORF">EYF80_012932</name>
</gene>
<keyword evidence="3" id="KW-1185">Reference proteome</keyword>
<feature type="region of interest" description="Disordered" evidence="1">
    <location>
        <begin position="86"/>
        <end position="109"/>
    </location>
</feature>
<name>A0A4Z2IFQ4_9TELE</name>
<feature type="compositionally biased region" description="Polar residues" evidence="1">
    <location>
        <begin position="89"/>
        <end position="101"/>
    </location>
</feature>
<accession>A0A4Z2IFQ4</accession>
<feature type="region of interest" description="Disordered" evidence="1">
    <location>
        <begin position="1"/>
        <end position="26"/>
    </location>
</feature>
<dbReference type="Proteomes" id="UP000314294">
    <property type="component" value="Unassembled WGS sequence"/>
</dbReference>
<dbReference type="AlphaFoldDB" id="A0A4Z2IFQ4"/>
<evidence type="ECO:0000313" key="3">
    <source>
        <dbReference type="Proteomes" id="UP000314294"/>
    </source>
</evidence>
<proteinExistence type="predicted"/>
<evidence type="ECO:0000313" key="2">
    <source>
        <dbReference type="EMBL" id="TNN76879.1"/>
    </source>
</evidence>
<feature type="compositionally biased region" description="Low complexity" evidence="1">
    <location>
        <begin position="10"/>
        <end position="21"/>
    </location>
</feature>
<organism evidence="2 3">
    <name type="scientific">Liparis tanakae</name>
    <name type="common">Tanaka's snailfish</name>
    <dbReference type="NCBI Taxonomy" id="230148"/>
    <lineage>
        <taxon>Eukaryota</taxon>
        <taxon>Metazoa</taxon>
        <taxon>Chordata</taxon>
        <taxon>Craniata</taxon>
        <taxon>Vertebrata</taxon>
        <taxon>Euteleostomi</taxon>
        <taxon>Actinopterygii</taxon>
        <taxon>Neopterygii</taxon>
        <taxon>Teleostei</taxon>
        <taxon>Neoteleostei</taxon>
        <taxon>Acanthomorphata</taxon>
        <taxon>Eupercaria</taxon>
        <taxon>Perciformes</taxon>
        <taxon>Cottioidei</taxon>
        <taxon>Cottales</taxon>
        <taxon>Liparidae</taxon>
        <taxon>Liparis</taxon>
    </lineage>
</organism>
<dbReference type="EMBL" id="SRLO01000089">
    <property type="protein sequence ID" value="TNN76879.1"/>
    <property type="molecule type" value="Genomic_DNA"/>
</dbReference>
<reference evidence="2 3" key="1">
    <citation type="submission" date="2019-03" db="EMBL/GenBank/DDBJ databases">
        <title>First draft genome of Liparis tanakae, snailfish: a comprehensive survey of snailfish specific genes.</title>
        <authorList>
            <person name="Kim W."/>
            <person name="Song I."/>
            <person name="Jeong J.-H."/>
            <person name="Kim D."/>
            <person name="Kim S."/>
            <person name="Ryu S."/>
            <person name="Song J.Y."/>
            <person name="Lee S.K."/>
        </authorList>
    </citation>
    <scope>NUCLEOTIDE SEQUENCE [LARGE SCALE GENOMIC DNA]</scope>
    <source>
        <tissue evidence="2">Muscle</tissue>
    </source>
</reference>
<evidence type="ECO:0000256" key="1">
    <source>
        <dbReference type="SAM" id="MobiDB-lite"/>
    </source>
</evidence>
<protein>
    <submittedName>
        <fullName evidence="2">Uncharacterized protein</fullName>
    </submittedName>
</protein>